<keyword evidence="8 11" id="KW-0067">ATP-binding</keyword>
<dbReference type="InterPro" id="IPR027417">
    <property type="entry name" value="P-loop_NTPase"/>
</dbReference>
<proteinExistence type="inferred from homology"/>
<evidence type="ECO:0000313" key="13">
    <source>
        <dbReference type="EMBL" id="MUN54555.1"/>
    </source>
</evidence>
<evidence type="ECO:0000313" key="14">
    <source>
        <dbReference type="Proteomes" id="UP000462152"/>
    </source>
</evidence>
<keyword evidence="4 11" id="KW-0808">Transferase</keyword>
<dbReference type="EMBL" id="WOGT01000002">
    <property type="protein sequence ID" value="MUN54555.1"/>
    <property type="molecule type" value="Genomic_DNA"/>
</dbReference>
<evidence type="ECO:0000259" key="12">
    <source>
        <dbReference type="Pfam" id="PF02223"/>
    </source>
</evidence>
<evidence type="ECO:0000256" key="2">
    <source>
        <dbReference type="ARBA" id="ARBA00012980"/>
    </source>
</evidence>
<feature type="domain" description="Thymidylate kinase-like" evidence="12">
    <location>
        <begin position="12"/>
        <end position="201"/>
    </location>
</feature>
<dbReference type="GO" id="GO:0006233">
    <property type="term" value="P:dTDP biosynthetic process"/>
    <property type="evidence" value="ECO:0007669"/>
    <property type="project" value="InterPro"/>
</dbReference>
<dbReference type="GO" id="GO:0006227">
    <property type="term" value="P:dUDP biosynthetic process"/>
    <property type="evidence" value="ECO:0007669"/>
    <property type="project" value="TreeGrafter"/>
</dbReference>
<organism evidence="13 14">
    <name type="scientific">Rothia koreensis</name>
    <dbReference type="NCBI Taxonomy" id="592378"/>
    <lineage>
        <taxon>Bacteria</taxon>
        <taxon>Bacillati</taxon>
        <taxon>Actinomycetota</taxon>
        <taxon>Actinomycetes</taxon>
        <taxon>Micrococcales</taxon>
        <taxon>Micrococcaceae</taxon>
        <taxon>Rothia</taxon>
    </lineage>
</organism>
<dbReference type="GO" id="GO:0006235">
    <property type="term" value="P:dTTP biosynthetic process"/>
    <property type="evidence" value="ECO:0007669"/>
    <property type="project" value="UniProtKB-UniRule"/>
</dbReference>
<dbReference type="Pfam" id="PF02223">
    <property type="entry name" value="Thymidylate_kin"/>
    <property type="match status" value="1"/>
</dbReference>
<evidence type="ECO:0000256" key="6">
    <source>
        <dbReference type="ARBA" id="ARBA00022741"/>
    </source>
</evidence>
<name>A0A7K1LH88_9MICC</name>
<sequence>MTSRRPGTFIVFEGGDGTGKSTQARILEDRIRQRLDREVVLTREPGGTDIGEKIRSLVLETGNGVIDARTEALLYAASRAAHAHQLIAPALERGAVVVCDRYIDSSAAYQGGGRGLGEDAVTNLSLWATENLVPDLTVFLSVDGAHARNRVASRGALDRLETEPDSFHARVRESFQGLARSPGSKKTVIDGSGSVDEVADRVWDSVLPTLMAGETP</sequence>
<dbReference type="PANTHER" id="PTHR10344:SF4">
    <property type="entry name" value="UMP-CMP KINASE 2, MITOCHONDRIAL"/>
    <property type="match status" value="1"/>
</dbReference>
<dbReference type="NCBIfam" id="TIGR00041">
    <property type="entry name" value="DTMP_kinase"/>
    <property type="match status" value="1"/>
</dbReference>
<comment type="function">
    <text evidence="10 11">Phosphorylation of dTMP to form dTDP in both de novo and salvage pathways of dTTP synthesis.</text>
</comment>
<keyword evidence="14" id="KW-1185">Reference proteome</keyword>
<dbReference type="OrthoDB" id="9774907at2"/>
<dbReference type="EC" id="2.7.4.9" evidence="2 11"/>
<keyword evidence="5 11" id="KW-0545">Nucleotide biosynthesis</keyword>
<comment type="caution">
    <text evidence="13">The sequence shown here is derived from an EMBL/GenBank/DDBJ whole genome shotgun (WGS) entry which is preliminary data.</text>
</comment>
<comment type="catalytic activity">
    <reaction evidence="9 11">
        <text>dTMP + ATP = dTDP + ADP</text>
        <dbReference type="Rhea" id="RHEA:13517"/>
        <dbReference type="ChEBI" id="CHEBI:30616"/>
        <dbReference type="ChEBI" id="CHEBI:58369"/>
        <dbReference type="ChEBI" id="CHEBI:63528"/>
        <dbReference type="ChEBI" id="CHEBI:456216"/>
        <dbReference type="EC" id="2.7.4.9"/>
    </reaction>
</comment>
<keyword evidence="6 11" id="KW-0547">Nucleotide-binding</keyword>
<evidence type="ECO:0000256" key="7">
    <source>
        <dbReference type="ARBA" id="ARBA00022777"/>
    </source>
</evidence>
<evidence type="ECO:0000256" key="3">
    <source>
        <dbReference type="ARBA" id="ARBA00017144"/>
    </source>
</evidence>
<dbReference type="InterPro" id="IPR018095">
    <property type="entry name" value="Thymidylate_kin_CS"/>
</dbReference>
<comment type="similarity">
    <text evidence="1 11">Belongs to the thymidylate kinase family.</text>
</comment>
<dbReference type="PANTHER" id="PTHR10344">
    <property type="entry name" value="THYMIDYLATE KINASE"/>
    <property type="match status" value="1"/>
</dbReference>
<feature type="binding site" evidence="11">
    <location>
        <begin position="14"/>
        <end position="21"/>
    </location>
    <ligand>
        <name>ATP</name>
        <dbReference type="ChEBI" id="CHEBI:30616"/>
    </ligand>
</feature>
<evidence type="ECO:0000256" key="9">
    <source>
        <dbReference type="ARBA" id="ARBA00048743"/>
    </source>
</evidence>
<dbReference type="SUPFAM" id="SSF52540">
    <property type="entry name" value="P-loop containing nucleoside triphosphate hydrolases"/>
    <property type="match status" value="1"/>
</dbReference>
<evidence type="ECO:0000256" key="1">
    <source>
        <dbReference type="ARBA" id="ARBA00009776"/>
    </source>
</evidence>
<keyword evidence="7 11" id="KW-0418">Kinase</keyword>
<reference evidence="13 14" key="1">
    <citation type="submission" date="2019-12" db="EMBL/GenBank/DDBJ databases">
        <authorList>
            <person name="Li J."/>
            <person name="Shi Y."/>
            <person name="Xu G."/>
            <person name="Xiao D."/>
            <person name="Ran X."/>
        </authorList>
    </citation>
    <scope>NUCLEOTIDE SEQUENCE [LARGE SCALE GENOMIC DNA]</scope>
    <source>
        <strain evidence="13 14">JCM 15915</strain>
    </source>
</reference>
<dbReference type="GO" id="GO:0005524">
    <property type="term" value="F:ATP binding"/>
    <property type="evidence" value="ECO:0007669"/>
    <property type="project" value="UniProtKB-UniRule"/>
</dbReference>
<evidence type="ECO:0000256" key="5">
    <source>
        <dbReference type="ARBA" id="ARBA00022727"/>
    </source>
</evidence>
<dbReference type="GO" id="GO:0005829">
    <property type="term" value="C:cytosol"/>
    <property type="evidence" value="ECO:0007669"/>
    <property type="project" value="TreeGrafter"/>
</dbReference>
<evidence type="ECO:0000256" key="4">
    <source>
        <dbReference type="ARBA" id="ARBA00022679"/>
    </source>
</evidence>
<dbReference type="FunFam" id="3.40.50.300:FF:000225">
    <property type="entry name" value="Thymidylate kinase"/>
    <property type="match status" value="1"/>
</dbReference>
<evidence type="ECO:0000256" key="11">
    <source>
        <dbReference type="HAMAP-Rule" id="MF_00165"/>
    </source>
</evidence>
<dbReference type="HAMAP" id="MF_00165">
    <property type="entry name" value="Thymidylate_kinase"/>
    <property type="match status" value="1"/>
</dbReference>
<gene>
    <name evidence="11" type="primary">tmk</name>
    <name evidence="13" type="ORF">GMA10_04905</name>
</gene>
<protein>
    <recommendedName>
        <fullName evidence="3 11">Thymidylate kinase</fullName>
        <ecNumber evidence="2 11">2.7.4.9</ecNumber>
    </recommendedName>
    <alternativeName>
        <fullName evidence="11">dTMP kinase</fullName>
    </alternativeName>
</protein>
<dbReference type="PROSITE" id="PS01331">
    <property type="entry name" value="THYMIDYLATE_KINASE"/>
    <property type="match status" value="1"/>
</dbReference>
<evidence type="ECO:0000256" key="8">
    <source>
        <dbReference type="ARBA" id="ARBA00022840"/>
    </source>
</evidence>
<dbReference type="InterPro" id="IPR018094">
    <property type="entry name" value="Thymidylate_kinase"/>
</dbReference>
<dbReference type="Proteomes" id="UP000462152">
    <property type="component" value="Unassembled WGS sequence"/>
</dbReference>
<dbReference type="GO" id="GO:0004798">
    <property type="term" value="F:dTMP kinase activity"/>
    <property type="evidence" value="ECO:0007669"/>
    <property type="project" value="UniProtKB-UniRule"/>
</dbReference>
<accession>A0A7K1LH88</accession>
<dbReference type="AlphaFoldDB" id="A0A7K1LH88"/>
<evidence type="ECO:0000256" key="10">
    <source>
        <dbReference type="ARBA" id="ARBA00057735"/>
    </source>
</evidence>
<dbReference type="Gene3D" id="3.40.50.300">
    <property type="entry name" value="P-loop containing nucleotide triphosphate hydrolases"/>
    <property type="match status" value="1"/>
</dbReference>
<dbReference type="InterPro" id="IPR039430">
    <property type="entry name" value="Thymidylate_kin-like_dom"/>
</dbReference>
<dbReference type="CDD" id="cd01672">
    <property type="entry name" value="TMPK"/>
    <property type="match status" value="1"/>
</dbReference>